<evidence type="ECO:0000256" key="5">
    <source>
        <dbReference type="ARBA" id="ARBA00023128"/>
    </source>
</evidence>
<feature type="domain" description="Isopropylmalate dehydrogenase-like" evidence="7">
    <location>
        <begin position="42"/>
        <end position="369"/>
    </location>
</feature>
<dbReference type="GO" id="GO:0016616">
    <property type="term" value="F:oxidoreductase activity, acting on the CH-OH group of donors, NAD or NADP as acceptor"/>
    <property type="evidence" value="ECO:0007669"/>
    <property type="project" value="InterPro"/>
</dbReference>
<dbReference type="SUPFAM" id="SSF53659">
    <property type="entry name" value="Isocitrate/Isopropylmalate dehydrogenase-like"/>
    <property type="match status" value="1"/>
</dbReference>
<dbReference type="EMBL" id="CAJFDI010000002">
    <property type="protein sequence ID" value="CAD5214855.1"/>
    <property type="molecule type" value="Genomic_DNA"/>
</dbReference>
<dbReference type="InterPro" id="IPR019818">
    <property type="entry name" value="IsoCit/isopropylmalate_DH_CS"/>
</dbReference>
<dbReference type="PANTHER" id="PTHR11835:SF60">
    <property type="entry name" value="ISOCITRATE DEHYDROGENASE [NAD] SUBUNIT, MITOCHONDRIAL"/>
    <property type="match status" value="1"/>
</dbReference>
<dbReference type="InterPro" id="IPR004434">
    <property type="entry name" value="Isocitrate_DH_NAD"/>
</dbReference>
<proteinExistence type="inferred from homology"/>
<dbReference type="Proteomes" id="UP000582659">
    <property type="component" value="Unassembled WGS sequence"/>
</dbReference>
<dbReference type="GO" id="GO:0006102">
    <property type="term" value="P:isocitrate metabolic process"/>
    <property type="evidence" value="ECO:0007669"/>
    <property type="project" value="TreeGrafter"/>
</dbReference>
<reference evidence="8" key="2">
    <citation type="submission" date="2020-09" db="EMBL/GenBank/DDBJ databases">
        <authorList>
            <person name="Kikuchi T."/>
        </authorList>
    </citation>
    <scope>NUCLEOTIDE SEQUENCE</scope>
    <source>
        <strain evidence="8">Ka4C1</strain>
    </source>
</reference>
<evidence type="ECO:0000256" key="3">
    <source>
        <dbReference type="ARBA" id="ARBA00022532"/>
    </source>
</evidence>
<dbReference type="SMR" id="A0A1I7RPD8"/>
<dbReference type="NCBIfam" id="TIGR00175">
    <property type="entry name" value="mito_nad_idh"/>
    <property type="match status" value="1"/>
</dbReference>
<accession>A0A1I7RPD8</accession>
<evidence type="ECO:0000256" key="2">
    <source>
        <dbReference type="ARBA" id="ARBA00007769"/>
    </source>
</evidence>
<keyword evidence="5 6" id="KW-0496">Mitochondrion</keyword>
<evidence type="ECO:0000259" key="7">
    <source>
        <dbReference type="SMART" id="SM01329"/>
    </source>
</evidence>
<keyword evidence="3 6" id="KW-0816">Tricarboxylic acid cycle</keyword>
<dbReference type="InterPro" id="IPR024084">
    <property type="entry name" value="IsoPropMal-DH-like_dom"/>
</dbReference>
<evidence type="ECO:0000256" key="6">
    <source>
        <dbReference type="RuleBase" id="RU361266"/>
    </source>
</evidence>
<dbReference type="EMBL" id="CAJFCV020000002">
    <property type="protein sequence ID" value="CAG9095856.1"/>
    <property type="molecule type" value="Genomic_DNA"/>
</dbReference>
<dbReference type="SMART" id="SM01329">
    <property type="entry name" value="Iso_dh"/>
    <property type="match status" value="1"/>
</dbReference>
<keyword evidence="10" id="KW-1185">Reference proteome</keyword>
<dbReference type="GO" id="GO:0051287">
    <property type="term" value="F:NAD binding"/>
    <property type="evidence" value="ECO:0007669"/>
    <property type="project" value="UniProtKB-UniRule"/>
</dbReference>
<keyword evidence="4 6" id="KW-0809">Transit peptide</keyword>
<comment type="similarity">
    <text evidence="2 6">Belongs to the isocitrate and isopropylmalate dehydrogenases family.</text>
</comment>
<dbReference type="Pfam" id="PF00180">
    <property type="entry name" value="Iso_dh"/>
    <property type="match status" value="1"/>
</dbReference>
<dbReference type="GO" id="GO:0000287">
    <property type="term" value="F:magnesium ion binding"/>
    <property type="evidence" value="ECO:0007669"/>
    <property type="project" value="UniProtKB-UniRule"/>
</dbReference>
<evidence type="ECO:0000256" key="1">
    <source>
        <dbReference type="ARBA" id="ARBA00004173"/>
    </source>
</evidence>
<sequence>MRSTNLILRSAILVSRRDASTIRSLKLPISRTPHAKYGGRFTVTALPGDGIGPEMLAHVRKIFKFAHIPVNFEELDLSSRDLSNEAMEEAIIAIHRNGVAVKGNIETKFDNPEFASRNVELRRRLDLYANVLHCVTIPSIPTRHSGIDIVLIRENTEGEYSGLEHESAKGVIESLKIVTRKNIERIGKFAFEYALLNNRRKITAVHKANIQKLGDGLFLHVCRELSTQPRYKDIEFDAMIVDNASMQLVSKPQQFSGGIMLMPNLYGNIISNIACGLVGGPGLVSGLNIGDKYAVFETGTRNTGTSLVGKDIANPTAFLRAAVDLLRYLELDSHADRLSDAIYHALTVENIHTPDIGGNNKSSEMVNAILQYLRDHP</sequence>
<dbReference type="Proteomes" id="UP000095284">
    <property type="component" value="Unplaced"/>
</dbReference>
<evidence type="ECO:0000313" key="10">
    <source>
        <dbReference type="Proteomes" id="UP000659654"/>
    </source>
</evidence>
<evidence type="ECO:0000256" key="4">
    <source>
        <dbReference type="ARBA" id="ARBA00022946"/>
    </source>
</evidence>
<name>A0A1I7RPD8_BURXY</name>
<dbReference type="eggNOG" id="KOG0784">
    <property type="taxonomic scope" value="Eukaryota"/>
</dbReference>
<dbReference type="WBParaSite" id="BXY_0257900.1">
    <property type="protein sequence ID" value="BXY_0257900.1"/>
    <property type="gene ID" value="BXY_0257900"/>
</dbReference>
<dbReference type="PROSITE" id="PS00470">
    <property type="entry name" value="IDH_IMDH"/>
    <property type="match status" value="1"/>
</dbReference>
<dbReference type="Gene3D" id="3.40.718.10">
    <property type="entry name" value="Isopropylmalate Dehydrogenase"/>
    <property type="match status" value="1"/>
</dbReference>
<dbReference type="AlphaFoldDB" id="A0A1I7RPD8"/>
<dbReference type="GO" id="GO:0005739">
    <property type="term" value="C:mitochondrion"/>
    <property type="evidence" value="ECO:0007669"/>
    <property type="project" value="UniProtKB-SubCell"/>
</dbReference>
<dbReference type="OrthoDB" id="10261637at2759"/>
<dbReference type="FunFam" id="3.40.718.10:FF:000001">
    <property type="entry name" value="Isocitrate dehydrogenase [NAD] subunit, mitochondrial"/>
    <property type="match status" value="1"/>
</dbReference>
<organism evidence="9 11">
    <name type="scientific">Bursaphelenchus xylophilus</name>
    <name type="common">Pinewood nematode worm</name>
    <name type="synonym">Aphelenchoides xylophilus</name>
    <dbReference type="NCBI Taxonomy" id="6326"/>
    <lineage>
        <taxon>Eukaryota</taxon>
        <taxon>Metazoa</taxon>
        <taxon>Ecdysozoa</taxon>
        <taxon>Nematoda</taxon>
        <taxon>Chromadorea</taxon>
        <taxon>Rhabditida</taxon>
        <taxon>Tylenchina</taxon>
        <taxon>Tylenchomorpha</taxon>
        <taxon>Aphelenchoidea</taxon>
        <taxon>Aphelenchoididae</taxon>
        <taxon>Bursaphelenchus</taxon>
    </lineage>
</organism>
<gene>
    <name evidence="8" type="ORF">BXYJ_LOCUS3738</name>
</gene>
<dbReference type="Proteomes" id="UP000659654">
    <property type="component" value="Unassembled WGS sequence"/>
</dbReference>
<protein>
    <recommendedName>
        <fullName evidence="6">Isocitrate dehydrogenase [NAD] subunit, mitochondrial</fullName>
    </recommendedName>
</protein>
<dbReference type="GO" id="GO:0006099">
    <property type="term" value="P:tricarboxylic acid cycle"/>
    <property type="evidence" value="ECO:0007669"/>
    <property type="project" value="UniProtKB-UniRule"/>
</dbReference>
<dbReference type="PANTHER" id="PTHR11835">
    <property type="entry name" value="DECARBOXYLATING DEHYDROGENASES-ISOCITRATE, ISOPROPYLMALATE, TARTRATE"/>
    <property type="match status" value="1"/>
</dbReference>
<evidence type="ECO:0000313" key="8">
    <source>
        <dbReference type="EMBL" id="CAD5214855.1"/>
    </source>
</evidence>
<evidence type="ECO:0000313" key="9">
    <source>
        <dbReference type="Proteomes" id="UP000095284"/>
    </source>
</evidence>
<comment type="subcellular location">
    <subcellularLocation>
        <location evidence="1 6">Mitochondrion</location>
    </subcellularLocation>
</comment>
<evidence type="ECO:0000313" key="11">
    <source>
        <dbReference type="WBParaSite" id="BXY_0257900.1"/>
    </source>
</evidence>
<reference evidence="11" key="1">
    <citation type="submission" date="2016-11" db="UniProtKB">
        <authorList>
            <consortium name="WormBaseParasite"/>
        </authorList>
    </citation>
    <scope>IDENTIFICATION</scope>
</reference>